<keyword evidence="2" id="KW-1185">Reference proteome</keyword>
<protein>
    <submittedName>
        <fullName evidence="1">Uncharacterized protein</fullName>
    </submittedName>
</protein>
<reference evidence="1 2" key="1">
    <citation type="submission" date="2017-12" db="EMBL/GenBank/DDBJ databases">
        <title>Gene loss provides genomic basis for host adaptation in cereal stripe rust fungi.</title>
        <authorList>
            <person name="Xia C."/>
        </authorList>
    </citation>
    <scope>NUCLEOTIDE SEQUENCE [LARGE SCALE GENOMIC DNA]</scope>
    <source>
        <strain evidence="1 2">93TX-2</strain>
    </source>
</reference>
<organism evidence="1 2">
    <name type="scientific">Puccinia striiformis</name>
    <dbReference type="NCBI Taxonomy" id="27350"/>
    <lineage>
        <taxon>Eukaryota</taxon>
        <taxon>Fungi</taxon>
        <taxon>Dikarya</taxon>
        <taxon>Basidiomycota</taxon>
        <taxon>Pucciniomycotina</taxon>
        <taxon>Pucciniomycetes</taxon>
        <taxon>Pucciniales</taxon>
        <taxon>Pucciniaceae</taxon>
        <taxon>Puccinia</taxon>
    </lineage>
</organism>
<name>A0A2S4VNM8_9BASI</name>
<evidence type="ECO:0000313" key="1">
    <source>
        <dbReference type="EMBL" id="POW11154.1"/>
    </source>
</evidence>
<dbReference type="EMBL" id="PKSM01000113">
    <property type="protein sequence ID" value="POW11154.1"/>
    <property type="molecule type" value="Genomic_DNA"/>
</dbReference>
<proteinExistence type="predicted"/>
<evidence type="ECO:0000313" key="2">
    <source>
        <dbReference type="Proteomes" id="UP000238274"/>
    </source>
</evidence>
<accession>A0A2S4VNM8</accession>
<dbReference type="AlphaFoldDB" id="A0A2S4VNM8"/>
<reference evidence="2" key="2">
    <citation type="journal article" date="2018" name="BMC Genomics">
        <title>Genomic insights into host adaptation between the wheat stripe rust pathogen (Puccinia striiformis f. sp. tritici) and the barley stripe rust pathogen (Puccinia striiformis f. sp. hordei).</title>
        <authorList>
            <person name="Xia C."/>
            <person name="Wang M."/>
            <person name="Yin C."/>
            <person name="Cornejo O.E."/>
            <person name="Hulbert S.H."/>
            <person name="Chen X."/>
        </authorList>
    </citation>
    <scope>NUCLEOTIDE SEQUENCE [LARGE SCALE GENOMIC DNA]</scope>
    <source>
        <strain evidence="2">93TX-2</strain>
    </source>
</reference>
<dbReference type="VEuPathDB" id="FungiDB:PSHT_08477"/>
<sequence length="130" mass="14745">MGGADQTLLTLESALVNRAVNLLVMIWQIRQVLLVWTRIVDPRLRAAWQYADQKAMHALWTAMVCRFFVRSTAAADEFLDFRAQHLDRHKASAPQDDTLKACAHLAALARLIATILKKVRRLIPSNRTTP</sequence>
<reference evidence="2" key="3">
    <citation type="journal article" date="2018" name="Mol. Plant Microbe Interact.">
        <title>Genome sequence resources for the wheat stripe rust pathogen (Puccinia striiformis f. sp. tritici) and the barley stripe rust pathogen (Puccinia striiformis f. sp. hordei).</title>
        <authorList>
            <person name="Xia C."/>
            <person name="Wang M."/>
            <person name="Yin C."/>
            <person name="Cornejo O.E."/>
            <person name="Hulbert S.H."/>
            <person name="Chen X."/>
        </authorList>
    </citation>
    <scope>NUCLEOTIDE SEQUENCE [LARGE SCALE GENOMIC DNA]</scope>
    <source>
        <strain evidence="2">93TX-2</strain>
    </source>
</reference>
<gene>
    <name evidence="1" type="ORF">PSHT_08477</name>
</gene>
<dbReference type="Proteomes" id="UP000238274">
    <property type="component" value="Unassembled WGS sequence"/>
</dbReference>
<comment type="caution">
    <text evidence="1">The sequence shown here is derived from an EMBL/GenBank/DDBJ whole genome shotgun (WGS) entry which is preliminary data.</text>
</comment>